<sequence length="100" mass="11466">MNSSKIQGIVLSVEIALILLLAIAILSPQPTITGFAEVIYRIYAPSNETFPEEERISINITTNMPPIFLEYYPTGFRQILYPDENMTFFIRYADPNKDYV</sequence>
<keyword evidence="1" id="KW-1133">Transmembrane helix</keyword>
<keyword evidence="1" id="KW-0812">Transmembrane</keyword>
<accession>X1L8A9</accession>
<dbReference type="AlphaFoldDB" id="X1L8A9"/>
<evidence type="ECO:0000313" key="2">
    <source>
        <dbReference type="EMBL" id="GAI15542.1"/>
    </source>
</evidence>
<organism evidence="2">
    <name type="scientific">marine sediment metagenome</name>
    <dbReference type="NCBI Taxonomy" id="412755"/>
    <lineage>
        <taxon>unclassified sequences</taxon>
        <taxon>metagenomes</taxon>
        <taxon>ecological metagenomes</taxon>
    </lineage>
</organism>
<keyword evidence="1" id="KW-0472">Membrane</keyword>
<comment type="caution">
    <text evidence="2">The sequence shown here is derived from an EMBL/GenBank/DDBJ whole genome shotgun (WGS) entry which is preliminary data.</text>
</comment>
<dbReference type="EMBL" id="BARV01008019">
    <property type="protein sequence ID" value="GAI15542.1"/>
    <property type="molecule type" value="Genomic_DNA"/>
</dbReference>
<gene>
    <name evidence="2" type="ORF">S06H3_16225</name>
</gene>
<proteinExistence type="predicted"/>
<protein>
    <submittedName>
        <fullName evidence="2">Uncharacterized protein</fullName>
    </submittedName>
</protein>
<evidence type="ECO:0000256" key="1">
    <source>
        <dbReference type="SAM" id="Phobius"/>
    </source>
</evidence>
<feature type="transmembrane region" description="Helical" evidence="1">
    <location>
        <begin position="6"/>
        <end position="26"/>
    </location>
</feature>
<feature type="non-terminal residue" evidence="2">
    <location>
        <position position="100"/>
    </location>
</feature>
<reference evidence="2" key="1">
    <citation type="journal article" date="2014" name="Front. Microbiol.">
        <title>High frequency of phylogenetically diverse reductive dehalogenase-homologous genes in deep subseafloor sedimentary metagenomes.</title>
        <authorList>
            <person name="Kawai M."/>
            <person name="Futagami T."/>
            <person name="Toyoda A."/>
            <person name="Takaki Y."/>
            <person name="Nishi S."/>
            <person name="Hori S."/>
            <person name="Arai W."/>
            <person name="Tsubouchi T."/>
            <person name="Morono Y."/>
            <person name="Uchiyama I."/>
            <person name="Ito T."/>
            <person name="Fujiyama A."/>
            <person name="Inagaki F."/>
            <person name="Takami H."/>
        </authorList>
    </citation>
    <scope>NUCLEOTIDE SEQUENCE</scope>
    <source>
        <strain evidence="2">Expedition CK06-06</strain>
    </source>
</reference>
<name>X1L8A9_9ZZZZ</name>